<comment type="caution">
    <text evidence="1">The sequence shown here is derived from an EMBL/GenBank/DDBJ whole genome shotgun (WGS) entry which is preliminary data.</text>
</comment>
<dbReference type="Proteomes" id="UP000326509">
    <property type="component" value="Unassembled WGS sequence"/>
</dbReference>
<reference evidence="1 2" key="1">
    <citation type="submission" date="2019-08" db="EMBL/GenBank/DDBJ databases">
        <title>Draft genome sequence of Ulvibacter marinus type strain NBRC 109484.</title>
        <authorList>
            <person name="Kawano K."/>
            <person name="Ushijima N."/>
            <person name="Kihara M."/>
            <person name="Itoh H."/>
        </authorList>
    </citation>
    <scope>NUCLEOTIDE SEQUENCE [LARGE SCALE GENOMIC DNA]</scope>
    <source>
        <strain evidence="1 2">NBRC 109484</strain>
    </source>
</reference>
<dbReference type="EMBL" id="BKCG01000002">
    <property type="protein sequence ID" value="GER59038.1"/>
    <property type="molecule type" value="Genomic_DNA"/>
</dbReference>
<dbReference type="OrthoDB" id="9153186at2"/>
<protein>
    <submittedName>
        <fullName evidence="1">Thioesterase</fullName>
    </submittedName>
</protein>
<proteinExistence type="predicted"/>
<dbReference type="InterPro" id="IPR027961">
    <property type="entry name" value="DUF4442"/>
</dbReference>
<accession>A0A5J4IZI6</accession>
<dbReference type="Pfam" id="PF14539">
    <property type="entry name" value="DUF4442"/>
    <property type="match status" value="1"/>
</dbReference>
<sequence>MMPTPAKINLYTMFKLPSVYLTGIRVKELSDKTCVTSVKHRWINQNPFKSLFWAVQGMAAELSTGSMVIGGIEESGKSISMLVANNKATFTKKARGRINFTCNDGHLIREAIKATVETGEGQTFWMKSTGTDQEGDIVSVFDFEWTVRLRAK</sequence>
<evidence type="ECO:0000313" key="2">
    <source>
        <dbReference type="Proteomes" id="UP000326509"/>
    </source>
</evidence>
<dbReference type="SUPFAM" id="SSF54637">
    <property type="entry name" value="Thioesterase/thiol ester dehydrase-isomerase"/>
    <property type="match status" value="1"/>
</dbReference>
<dbReference type="Gene3D" id="3.10.129.10">
    <property type="entry name" value="Hotdog Thioesterase"/>
    <property type="match status" value="1"/>
</dbReference>
<dbReference type="InterPro" id="IPR029069">
    <property type="entry name" value="HotDog_dom_sf"/>
</dbReference>
<organism evidence="1 2">
    <name type="scientific">Patiriisocius marinus</name>
    <dbReference type="NCBI Taxonomy" id="1397112"/>
    <lineage>
        <taxon>Bacteria</taxon>
        <taxon>Pseudomonadati</taxon>
        <taxon>Bacteroidota</taxon>
        <taxon>Flavobacteriia</taxon>
        <taxon>Flavobacteriales</taxon>
        <taxon>Flavobacteriaceae</taxon>
        <taxon>Patiriisocius</taxon>
    </lineage>
</organism>
<keyword evidence="2" id="KW-1185">Reference proteome</keyword>
<dbReference type="AlphaFoldDB" id="A0A5J4IZI6"/>
<evidence type="ECO:0000313" key="1">
    <source>
        <dbReference type="EMBL" id="GER59038.1"/>
    </source>
</evidence>
<name>A0A5J4IZI6_9FLAO</name>
<gene>
    <name evidence="1" type="ORF">ULMA_11460</name>
</gene>
<dbReference type="RefSeq" id="WP_151673115.1">
    <property type="nucleotide sequence ID" value="NZ_BKCG01000002.1"/>
</dbReference>